<keyword evidence="6 12" id="KW-0812">Transmembrane</keyword>
<dbReference type="AlphaFoldDB" id="A0A8T2JNF4"/>
<dbReference type="InterPro" id="IPR005599">
    <property type="entry name" value="GPI_mannosylTrfase"/>
</dbReference>
<evidence type="ECO:0000313" key="14">
    <source>
        <dbReference type="Proteomes" id="UP000812440"/>
    </source>
</evidence>
<dbReference type="Proteomes" id="UP000812440">
    <property type="component" value="Chromosome 5"/>
</dbReference>
<dbReference type="GO" id="GO:0052917">
    <property type="term" value="F:dol-P-Man:Man(7)GlcNAc(2)-PP-Dol alpha-1,6-mannosyltransferase activity"/>
    <property type="evidence" value="ECO:0007669"/>
    <property type="project" value="UniProtKB-EC"/>
</dbReference>
<evidence type="ECO:0000256" key="3">
    <source>
        <dbReference type="ARBA" id="ARBA00007063"/>
    </source>
</evidence>
<comment type="function">
    <text evidence="10">Mannosyltransferase that operates in the biosynthetic pathway of dolichol-linked oligosaccharides, the glycan precursors employed in protein asparagine (N)-glycosylation. The assembly of dolichol-linked oligosaccharides begins on the cytosolic side of the endoplasmic reticulum membrane and finishes in its lumen. The sequential addition of sugars to dolichol pyrophosphate produces dolichol-linked oligosaccharides containing fourteen sugars, including two GlcNAcs, nine mannoses and three glucoses. Once assembled, the oligosaccharide is transferred from the lipid to nascent proteins by oligosaccharyltransferases. In the lumen of the endoplasmic reticulum, adds the eighth mannose residue in an alpha-1,6 linkage onto Man(7)GlcNAc(2)-PP-dolichol to produce Man(8)GlcNAc(2)-PP-dolichol.</text>
</comment>
<dbReference type="OrthoDB" id="19039at2759"/>
<keyword evidence="7 12" id="KW-0256">Endoplasmic reticulum</keyword>
<sequence length="158" mass="18401">MQQNHCRFIWLSALSIIVFRSELCIFMGFILLLSLLRKKVSLFEIVLHALPAGFVWLGLTVAIDSFFWNRLLWPEGETSPFFWYFYSSIPRALAFSCFFLPVGLLDKRMHILIAPAVGFIFLYSFLPHKELRFIIYTFPVFNIVASKGCSILQLFPYS</sequence>
<comment type="catalytic activity">
    <reaction evidence="11">
        <text>an alpha-D-Man-(1-&gt;2)-alpha-D-Man-(1-&gt;2)-alpha-D-Man-(1-&gt;3)-[alpha-D-Man-(1-&gt;2)-alpha-D-Man-(1-&gt;3)-alpha-D-Man-(1-&gt;6)]-beta-D-Man-(1-&gt;4)-beta-D-GlcNAc-(1-&gt;4)-alpha-D-GlcNAc-diphospho-di-trans,poly-cis-dolichol + a di-trans,poly-cis-dolichyl beta-D-mannosyl phosphate = an alpha-D-Man-(1-&gt;2)-alpha-D-Man-(1-&gt;2)-alpha-D-Man-(1-&gt;3)-[alpha-D-Man-(1-&gt;2)-alpha-D-Man-(1-&gt;3)-[alpha-D-Man-(1-&gt;6)]-alpha-D-Man-(1-&gt;6)]-beta-D-Man-(1-&gt;4)-beta-D-GlcNAc-(1-&gt;4)-alpha-D-GlcNAc-diphospho-di-trans,poly-cis-dolichol + a di-trans,poly-cis-dolichyl phosphate + H(+)</text>
        <dbReference type="Rhea" id="RHEA:29535"/>
        <dbReference type="Rhea" id="RHEA-COMP:19498"/>
        <dbReference type="Rhea" id="RHEA-COMP:19501"/>
        <dbReference type="Rhea" id="RHEA-COMP:19518"/>
        <dbReference type="Rhea" id="RHEA-COMP:19519"/>
        <dbReference type="ChEBI" id="CHEBI:15378"/>
        <dbReference type="ChEBI" id="CHEBI:57683"/>
        <dbReference type="ChEBI" id="CHEBI:58211"/>
        <dbReference type="ChEBI" id="CHEBI:132517"/>
        <dbReference type="ChEBI" id="CHEBI:132519"/>
        <dbReference type="EC" id="2.4.1.260"/>
    </reaction>
    <physiologicalReaction direction="left-to-right" evidence="11">
        <dbReference type="Rhea" id="RHEA:29536"/>
    </physiologicalReaction>
</comment>
<evidence type="ECO:0000256" key="9">
    <source>
        <dbReference type="ARBA" id="ARBA00023136"/>
    </source>
</evidence>
<dbReference type="GO" id="GO:0006487">
    <property type="term" value="P:protein N-linked glycosylation"/>
    <property type="evidence" value="ECO:0007669"/>
    <property type="project" value="TreeGrafter"/>
</dbReference>
<comment type="pathway">
    <text evidence="2">Protein modification; protein glycosylation.</text>
</comment>
<feature type="transmembrane region" description="Helical" evidence="12">
    <location>
        <begin position="45"/>
        <end position="69"/>
    </location>
</feature>
<feature type="transmembrane region" description="Helical" evidence="12">
    <location>
        <begin position="9"/>
        <end position="33"/>
    </location>
</feature>
<dbReference type="PANTHER" id="PTHR22760:SF1">
    <property type="entry name" value="DOL-P-MAN:MAN(7)GLCNAC(2)-PP-DOL ALPHA-1,6-MANNOSYLTRANSFERASE"/>
    <property type="match status" value="1"/>
</dbReference>
<dbReference type="PANTHER" id="PTHR22760">
    <property type="entry name" value="GLYCOSYLTRANSFERASE"/>
    <property type="match status" value="1"/>
</dbReference>
<reference evidence="13" key="1">
    <citation type="thesis" date="2020" institute="ProQuest LLC" country="789 East Eisenhower Parkway, Ann Arbor, MI, USA">
        <title>Comparative Genomics and Chromosome Evolution.</title>
        <authorList>
            <person name="Mudd A.B."/>
        </authorList>
    </citation>
    <scope>NUCLEOTIDE SEQUENCE</scope>
    <source>
        <strain evidence="13">Female2</strain>
        <tissue evidence="13">Blood</tissue>
    </source>
</reference>
<evidence type="ECO:0000256" key="11">
    <source>
        <dbReference type="ARBA" id="ARBA00048899"/>
    </source>
</evidence>
<evidence type="ECO:0000256" key="8">
    <source>
        <dbReference type="ARBA" id="ARBA00022989"/>
    </source>
</evidence>
<evidence type="ECO:0000256" key="10">
    <source>
        <dbReference type="ARBA" id="ARBA00044721"/>
    </source>
</evidence>
<dbReference type="GO" id="GO:0005789">
    <property type="term" value="C:endoplasmic reticulum membrane"/>
    <property type="evidence" value="ECO:0007669"/>
    <property type="project" value="UniProtKB-SubCell"/>
</dbReference>
<evidence type="ECO:0000256" key="2">
    <source>
        <dbReference type="ARBA" id="ARBA00004922"/>
    </source>
</evidence>
<keyword evidence="9 12" id="KW-0472">Membrane</keyword>
<evidence type="ECO:0000313" key="13">
    <source>
        <dbReference type="EMBL" id="KAG8445772.1"/>
    </source>
</evidence>
<dbReference type="Pfam" id="PF03901">
    <property type="entry name" value="Glyco_transf_22"/>
    <property type="match status" value="1"/>
</dbReference>
<evidence type="ECO:0000256" key="4">
    <source>
        <dbReference type="ARBA" id="ARBA00022676"/>
    </source>
</evidence>
<accession>A0A8T2JNF4</accession>
<protein>
    <recommendedName>
        <fullName evidence="12">Mannosyltransferase</fullName>
        <ecNumber evidence="12">2.4.1.-</ecNumber>
    </recommendedName>
</protein>
<evidence type="ECO:0000256" key="5">
    <source>
        <dbReference type="ARBA" id="ARBA00022679"/>
    </source>
</evidence>
<name>A0A8T2JNF4_9PIPI</name>
<keyword evidence="5" id="KW-0808">Transferase</keyword>
<comment type="caution">
    <text evidence="13">The sequence shown here is derived from an EMBL/GenBank/DDBJ whole genome shotgun (WGS) entry which is preliminary data.</text>
</comment>
<keyword evidence="4 12" id="KW-0328">Glycosyltransferase</keyword>
<organism evidence="13 14">
    <name type="scientific">Hymenochirus boettgeri</name>
    <name type="common">Congo dwarf clawed frog</name>
    <dbReference type="NCBI Taxonomy" id="247094"/>
    <lineage>
        <taxon>Eukaryota</taxon>
        <taxon>Metazoa</taxon>
        <taxon>Chordata</taxon>
        <taxon>Craniata</taxon>
        <taxon>Vertebrata</taxon>
        <taxon>Euteleostomi</taxon>
        <taxon>Amphibia</taxon>
        <taxon>Batrachia</taxon>
        <taxon>Anura</taxon>
        <taxon>Pipoidea</taxon>
        <taxon>Pipidae</taxon>
        <taxon>Pipinae</taxon>
        <taxon>Hymenochirus</taxon>
    </lineage>
</organism>
<comment type="similarity">
    <text evidence="3 12">Belongs to the glycosyltransferase 22 family.</text>
</comment>
<gene>
    <name evidence="13" type="ORF">GDO86_010527</name>
</gene>
<feature type="transmembrane region" description="Helical" evidence="12">
    <location>
        <begin position="81"/>
        <end position="103"/>
    </location>
</feature>
<keyword evidence="8 12" id="KW-1133">Transmembrane helix</keyword>
<dbReference type="EC" id="2.4.1.-" evidence="12"/>
<evidence type="ECO:0000256" key="7">
    <source>
        <dbReference type="ARBA" id="ARBA00022824"/>
    </source>
</evidence>
<comment type="subcellular location">
    <subcellularLocation>
        <location evidence="1 12">Endoplasmic reticulum membrane</location>
        <topology evidence="1 12">Multi-pass membrane protein</topology>
    </subcellularLocation>
</comment>
<evidence type="ECO:0000256" key="12">
    <source>
        <dbReference type="RuleBase" id="RU363075"/>
    </source>
</evidence>
<dbReference type="EMBL" id="JAACNH010000004">
    <property type="protein sequence ID" value="KAG8445772.1"/>
    <property type="molecule type" value="Genomic_DNA"/>
</dbReference>
<proteinExistence type="inferred from homology"/>
<feature type="transmembrane region" description="Helical" evidence="12">
    <location>
        <begin position="109"/>
        <end position="126"/>
    </location>
</feature>
<keyword evidence="14" id="KW-1185">Reference proteome</keyword>
<evidence type="ECO:0000256" key="6">
    <source>
        <dbReference type="ARBA" id="ARBA00022692"/>
    </source>
</evidence>
<evidence type="ECO:0000256" key="1">
    <source>
        <dbReference type="ARBA" id="ARBA00004477"/>
    </source>
</evidence>
<feature type="transmembrane region" description="Helical" evidence="12">
    <location>
        <begin position="133"/>
        <end position="155"/>
    </location>
</feature>